<dbReference type="AlphaFoldDB" id="A0A2N5J4N5"/>
<comment type="caution">
    <text evidence="1">The sequence shown here is derived from an EMBL/GenBank/DDBJ whole genome shotgun (WGS) entry which is preliminary data.</text>
</comment>
<proteinExistence type="predicted"/>
<sequence length="213" mass="24764">MYGGGMERALVLIDFDGVINQFPDEKVRRRQNSTDWMQPGDPRIALYSPENWFTPDRKETVATMYHGRLRILWSSELVDRLKALDADILWLSTWQPYTDMLNRHLGVAWETIRWYDPVTREGRYTGKRRSVLNHLPYARPIVWIDDEETTYDAGLAIAGNDPQAPVLAVGPESHIGINRAQMERIERFVAAPPEEPDLRFDVCVNDHEEHWGF</sequence>
<dbReference type="Proteomes" id="UP000235034">
    <property type="component" value="Unassembled WGS sequence"/>
</dbReference>
<accession>A0A2N5J4N5</accession>
<keyword evidence="2" id="KW-1185">Reference proteome</keyword>
<organism evidence="1 2">
    <name type="scientific">Bifidobacterium parmae</name>
    <dbReference type="NCBI Taxonomy" id="361854"/>
    <lineage>
        <taxon>Bacteria</taxon>
        <taxon>Bacillati</taxon>
        <taxon>Actinomycetota</taxon>
        <taxon>Actinomycetes</taxon>
        <taxon>Bifidobacteriales</taxon>
        <taxon>Bifidobacteriaceae</taxon>
        <taxon>Bifidobacterium</taxon>
    </lineage>
</organism>
<reference evidence="1 2" key="1">
    <citation type="submission" date="2017-07" db="EMBL/GenBank/DDBJ databases">
        <title>Bifidobacterium novel species.</title>
        <authorList>
            <person name="Lugli G.A."/>
            <person name="Milani C."/>
            <person name="Duranti S."/>
            <person name="Mangifesta M."/>
        </authorList>
    </citation>
    <scope>NUCLEOTIDE SEQUENCE [LARGE SCALE GENOMIC DNA]</scope>
    <source>
        <strain evidence="1 2">77</strain>
    </source>
</reference>
<evidence type="ECO:0000313" key="2">
    <source>
        <dbReference type="Proteomes" id="UP000235034"/>
    </source>
</evidence>
<gene>
    <name evidence="1" type="ORF">Uis4E_0762</name>
</gene>
<protein>
    <submittedName>
        <fullName evidence="1">Uncharacterized protein</fullName>
    </submittedName>
</protein>
<name>A0A2N5J4N5_9BIFI</name>
<evidence type="ECO:0000313" key="1">
    <source>
        <dbReference type="EMBL" id="PLS29184.1"/>
    </source>
</evidence>
<dbReference type="EMBL" id="NMWT01000008">
    <property type="protein sequence ID" value="PLS29184.1"/>
    <property type="molecule type" value="Genomic_DNA"/>
</dbReference>